<dbReference type="InterPro" id="IPR002048">
    <property type="entry name" value="EF_hand_dom"/>
</dbReference>
<feature type="compositionally biased region" description="Basic and acidic residues" evidence="9">
    <location>
        <begin position="1144"/>
        <end position="1162"/>
    </location>
</feature>
<dbReference type="PROSITE" id="PS50893">
    <property type="entry name" value="ABC_TRANSPORTER_2"/>
    <property type="match status" value="1"/>
</dbReference>
<feature type="compositionally biased region" description="Gly residues" evidence="9">
    <location>
        <begin position="1052"/>
        <end position="1074"/>
    </location>
</feature>
<dbReference type="Proteomes" id="UP001054857">
    <property type="component" value="Unassembled WGS sequence"/>
</dbReference>
<dbReference type="InterPro" id="IPR017871">
    <property type="entry name" value="ABC_transporter-like_CS"/>
</dbReference>
<evidence type="ECO:0000259" key="12">
    <source>
        <dbReference type="PROSITE" id="PS50893"/>
    </source>
</evidence>
<comment type="subcellular location">
    <subcellularLocation>
        <location evidence="1">Membrane</location>
        <topology evidence="1">Multi-pass membrane protein</topology>
    </subcellularLocation>
</comment>
<sequence length="2069" mass="215421">MSGLSDLPYVTPQHFLFLSFLAHDISQQGANVPSVLLASELASWVAAQGLSGEQANLTVSRLLGVTAATTAAEAAAADGGGGRDYAADEGSLVVTTKDWMQRLSATTSLSLLCPAYDPSLAWGEQPAVVTPGCYCNATRGAATFRCAAGSRCSRSAFRGLDSDAPMAPTAALLRALCVACEAGQYCGEGTYLQNESDLSSLDCPAGFYCPSPAQKLECPAGSFCSARSVSAITCNYESLLMSQPYQLLPLEPETVVRRLRDKRDPLRGNYCPAQSTKPYVVCSAGYYCPNVSAMLPCPRGYFCKAQSTSPWKCSWLSHCPEGTEVPRMSFMALLIAAIIVCGMPLIHLFLTHLDNSVIMDADEEGARGRDPHRAAACRMTKQLLKSIKLSHSPLENKYRGFRQVSPPITLEFETLGLQIHTRGGLGGEASKRVVLQGVSGSFSPRRLNAILGPSGCGKTTFLNVLCGKISTGVIMGQVRVNGEDMPVTRLKKITGFVPQDDIVHEDLTVRENLNYSARLRLPSDFTRSRRRDVVHDALEMLGLSAIQHYRVGTVERRGISGGQRKRVNIGLELVAVPSLLFLDEPTSGLDATSSADILTSLGDMANLGMNIIMVIHQPRFSSFLMFDQVLLLGTGGRTVYLGSPYAAMLYFTKYLGYRFPDRENPSDILMDIIAGKLPCAEDPKLKNCSQLVDKWTSGGMAWVETLETLNPTMVTKMSDVDPAIMLAIDEEFDMLDEDGKGQINSGQLVKLFDALGQDISVEDAIILIRKINANRPASAKPGTASNSTTGTLYAEDADGLTITKQQLLDAFHGVREGNGEAPGEGGAQRSAAAKFYASQFLLPDLPEVRDAREVEMTRRRRKARDPASTPRGSKMSQGSPIKTGGRNSPMGHRDMIILANSSAGGSSYSDSGDQFENGIDSYSPMRFHSPRIGHSPKGAGTGSGAGTMSGGGAGAGVSSGISGGGVGNPVVESVMRRGTLSPGRGGDVSNGNRTIRTVMPPPGMALANGTATNSSAAGTDESDGGAVSSGNLVAYAAKHRAANPRLAPVIGSNGGETGNEGGDGGANGHAGGVGRYRAGDEDELERVFGYHHEIEIAAGGGGHDGEEEGDEEGLSVAPGLVATSLAAMEALARADVPLPQLPRRVADSRTDSGRPCRSDRRSTTYSAIEAYVNTYNKMAATAATTGRTAAASSGGGGGGMSGGGGAKPASITHTSASAAAATARRASLKAARAVGSVTRRAGGSVIGEGDMWARKEPSTSSSAAAAGTPQHGVAAPARLVRRSGSSAGGDIGPATPSAAPPLPPLLIQLMGGGGGAAVVGRRSAAGPVAEGTETEADAAAADTADAADGMLSTFSMKAGAWSSAAAGNANDGRTMPMNIPLPPLPPPPLQPLWHHRKPLKHSASSPLQSDDEDSRSGGGAGGVSGSSPPQGSPPQHLGGVLISPNSGSHNHMHLGLATSAGGMGSFIQHNERRTPQSRLAVMTSAAPTASGGDPTAASPPAEPAPVFDHYYSDGGGRGSGGGAATRTLKSPMRHGFGMAATGSAERLLPIVVRGEAESSPLPKLDALGGGSQTGSGAGGSGGGSKPRRASLGGLSPAGHKQRRQSLLQASFNDLETSEGGSGTRKQKKDTIYVNNLLSNALVGAWAATQSVSTVRSAHSAARLTRPGAIGHTSSGGGASLPPGTSATAPGCLSSSPAHGGHSHLHVHGAQLSLTAKATMAGARGGAVARSLASMTALGLASKASSSMGGGLHGPLAARLAVEEALVARKSQGFFAQLAFLLRRGGVKYVRSFWPMRVVDALLQLAAAFVIGLVHGTHWGLSSVPSNAVMCMVCLGVLSCVTHLRTFSHNRVLLWRESASGMSVAAYYLAQNVIDQLWVLAAPALSLGVYYYLTLPRMPFNEFYVVGLLVCWWASGMAYLVSAVLPPQNVLMAGVFISLIFGAFLHGLSPTIASTRGGLLEGVLGFSYNRWAMEIVTISEMKHYQDDMRNVIIMTAKGIGLCGVDQLLVDDGNDEISAQEALSFLRVQENFSINYCDRYKSVAYGSLVALGFGFRLVAFIFMRYTCATRH</sequence>
<feature type="region of interest" description="Disordered" evidence="9">
    <location>
        <begin position="1142"/>
        <end position="1162"/>
    </location>
</feature>
<dbReference type="PROSITE" id="PS50222">
    <property type="entry name" value="EF_HAND_2"/>
    <property type="match status" value="1"/>
</dbReference>
<comment type="similarity">
    <text evidence="2">Belongs to the ABC transporter superfamily. ABCG family. Eye pigment precursor importer (TC 3.A.1.204) subfamily.</text>
</comment>
<evidence type="ECO:0000256" key="9">
    <source>
        <dbReference type="SAM" id="MobiDB-lite"/>
    </source>
</evidence>
<feature type="region of interest" description="Disordered" evidence="9">
    <location>
        <begin position="1666"/>
        <end position="1704"/>
    </location>
</feature>
<dbReference type="GO" id="GO:0016020">
    <property type="term" value="C:membrane"/>
    <property type="evidence" value="ECO:0007669"/>
    <property type="project" value="UniProtKB-SubCell"/>
</dbReference>
<dbReference type="GO" id="GO:0140359">
    <property type="term" value="F:ABC-type transporter activity"/>
    <property type="evidence" value="ECO:0007669"/>
    <property type="project" value="InterPro"/>
</dbReference>
<keyword evidence="4 10" id="KW-0812">Transmembrane</keyword>
<feature type="transmembrane region" description="Helical" evidence="10">
    <location>
        <begin position="1875"/>
        <end position="1892"/>
    </location>
</feature>
<dbReference type="GO" id="GO:0016887">
    <property type="term" value="F:ATP hydrolysis activity"/>
    <property type="evidence" value="ECO:0007669"/>
    <property type="project" value="InterPro"/>
</dbReference>
<feature type="transmembrane region" description="Helical" evidence="10">
    <location>
        <begin position="1929"/>
        <end position="1947"/>
    </location>
</feature>
<feature type="transmembrane region" description="Helical" evidence="10">
    <location>
        <begin position="2041"/>
        <end position="2063"/>
    </location>
</feature>
<dbReference type="PANTHER" id="PTHR48041:SF91">
    <property type="entry name" value="ABC TRANSPORTER G FAMILY MEMBER 28"/>
    <property type="match status" value="1"/>
</dbReference>
<dbReference type="InterPro" id="IPR043926">
    <property type="entry name" value="ABCG_dom"/>
</dbReference>
<evidence type="ECO:0000256" key="6">
    <source>
        <dbReference type="ARBA" id="ARBA00022840"/>
    </source>
</evidence>
<evidence type="ECO:0000256" key="2">
    <source>
        <dbReference type="ARBA" id="ARBA00005814"/>
    </source>
</evidence>
<keyword evidence="14" id="KW-1185">Reference proteome</keyword>
<dbReference type="Pfam" id="PF00005">
    <property type="entry name" value="ABC_tran"/>
    <property type="match status" value="1"/>
</dbReference>
<proteinExistence type="inferred from homology"/>
<evidence type="ECO:0000256" key="7">
    <source>
        <dbReference type="ARBA" id="ARBA00022989"/>
    </source>
</evidence>
<gene>
    <name evidence="13" type="ORF">Agub_g11964</name>
</gene>
<dbReference type="InterPro" id="IPR011992">
    <property type="entry name" value="EF-hand-dom_pair"/>
</dbReference>
<keyword evidence="3" id="KW-0813">Transport</keyword>
<feature type="region of interest" description="Disordered" evidence="9">
    <location>
        <begin position="1248"/>
        <end position="1274"/>
    </location>
</feature>
<reference evidence="13 14" key="1">
    <citation type="journal article" date="2021" name="Sci. Rep.">
        <title>Genome sequencing of the multicellular alga Astrephomene provides insights into convergent evolution of germ-soma differentiation.</title>
        <authorList>
            <person name="Yamashita S."/>
            <person name="Yamamoto K."/>
            <person name="Matsuzaki R."/>
            <person name="Suzuki S."/>
            <person name="Yamaguchi H."/>
            <person name="Hirooka S."/>
            <person name="Minakuchi Y."/>
            <person name="Miyagishima S."/>
            <person name="Kawachi M."/>
            <person name="Toyoda A."/>
            <person name="Nozaki H."/>
        </authorList>
    </citation>
    <scope>NUCLEOTIDE SEQUENCE [LARGE SCALE GENOMIC DNA]</scope>
    <source>
        <strain evidence="13 14">NIES-4017</strain>
    </source>
</reference>
<dbReference type="InterPro" id="IPR050352">
    <property type="entry name" value="ABCG_transporters"/>
</dbReference>
<keyword evidence="5" id="KW-0547">Nucleotide-binding</keyword>
<feature type="compositionally biased region" description="Polar residues" evidence="9">
    <location>
        <begin position="870"/>
        <end position="880"/>
    </location>
</feature>
<dbReference type="FunFam" id="3.40.50.300:FF:000367">
    <property type="entry name" value="ABC transporter G family member 24"/>
    <property type="match status" value="1"/>
</dbReference>
<feature type="transmembrane region" description="Helical" evidence="10">
    <location>
        <begin position="1904"/>
        <end position="1923"/>
    </location>
</feature>
<keyword evidence="6" id="KW-0067">ATP-binding</keyword>
<feature type="region of interest" description="Disordered" evidence="9">
    <location>
        <begin position="1050"/>
        <end position="1076"/>
    </location>
</feature>
<accession>A0AAD3DZ27</accession>
<dbReference type="PROSITE" id="PS00211">
    <property type="entry name" value="ABC_TRANSPORTER_1"/>
    <property type="match status" value="1"/>
</dbReference>
<feature type="region of interest" description="Disordered" evidence="9">
    <location>
        <begin position="1188"/>
        <end position="1211"/>
    </location>
</feature>
<feature type="region of interest" description="Disordered" evidence="9">
    <location>
        <begin position="1559"/>
        <end position="1603"/>
    </location>
</feature>
<feature type="compositionally biased region" description="Low complexity" evidence="9">
    <location>
        <begin position="1425"/>
        <end position="1439"/>
    </location>
</feature>
<organism evidence="13 14">
    <name type="scientific">Astrephomene gubernaculifera</name>
    <dbReference type="NCBI Taxonomy" id="47775"/>
    <lineage>
        <taxon>Eukaryota</taxon>
        <taxon>Viridiplantae</taxon>
        <taxon>Chlorophyta</taxon>
        <taxon>core chlorophytes</taxon>
        <taxon>Chlorophyceae</taxon>
        <taxon>CS clade</taxon>
        <taxon>Chlamydomonadales</taxon>
        <taxon>Astrephomenaceae</taxon>
        <taxon>Astrephomene</taxon>
    </lineage>
</organism>
<evidence type="ECO:0000256" key="1">
    <source>
        <dbReference type="ARBA" id="ARBA00004141"/>
    </source>
</evidence>
<evidence type="ECO:0000313" key="13">
    <source>
        <dbReference type="EMBL" id="GFR49862.1"/>
    </source>
</evidence>
<dbReference type="SUPFAM" id="SSF52540">
    <property type="entry name" value="P-loop containing nucleoside triphosphate hydrolases"/>
    <property type="match status" value="1"/>
</dbReference>
<dbReference type="SMART" id="SM01411">
    <property type="entry name" value="Ephrin_rec_like"/>
    <property type="match status" value="2"/>
</dbReference>
<dbReference type="InterPro" id="IPR027417">
    <property type="entry name" value="P-loop_NTPase"/>
</dbReference>
<dbReference type="Pfam" id="PF19055">
    <property type="entry name" value="ABC2_membrane_7"/>
    <property type="match status" value="2"/>
</dbReference>
<dbReference type="SUPFAM" id="SSF47473">
    <property type="entry name" value="EF-hand"/>
    <property type="match status" value="1"/>
</dbReference>
<feature type="domain" description="EF-hand" evidence="11">
    <location>
        <begin position="723"/>
        <end position="758"/>
    </location>
</feature>
<dbReference type="Gene3D" id="3.40.50.300">
    <property type="entry name" value="P-loop containing nucleotide triphosphate hydrolases"/>
    <property type="match status" value="1"/>
</dbReference>
<dbReference type="InterPro" id="IPR003593">
    <property type="entry name" value="AAA+_ATPase"/>
</dbReference>
<evidence type="ECO:0000256" key="4">
    <source>
        <dbReference type="ARBA" id="ARBA00022692"/>
    </source>
</evidence>
<dbReference type="GO" id="GO:0005524">
    <property type="term" value="F:ATP binding"/>
    <property type="evidence" value="ECO:0007669"/>
    <property type="project" value="UniProtKB-KW"/>
</dbReference>
<feature type="compositionally biased region" description="Gly residues" evidence="9">
    <location>
        <begin position="1513"/>
        <end position="1523"/>
    </location>
</feature>
<evidence type="ECO:0000256" key="8">
    <source>
        <dbReference type="ARBA" id="ARBA00023136"/>
    </source>
</evidence>
<feature type="compositionally biased region" description="Gly residues" evidence="9">
    <location>
        <begin position="1567"/>
        <end position="1584"/>
    </location>
</feature>
<protein>
    <submittedName>
        <fullName evidence="13">Uncharacterized protein</fullName>
    </submittedName>
</protein>
<dbReference type="InterPro" id="IPR003439">
    <property type="entry name" value="ABC_transporter-like_ATP-bd"/>
</dbReference>
<comment type="caution">
    <text evidence="13">The sequence shown here is derived from an EMBL/GenBank/DDBJ whole genome shotgun (WGS) entry which is preliminary data.</text>
</comment>
<dbReference type="SMART" id="SM00382">
    <property type="entry name" value="AAA"/>
    <property type="match status" value="1"/>
</dbReference>
<feature type="compositionally biased region" description="Gly residues" evidence="9">
    <location>
        <begin position="1193"/>
        <end position="1206"/>
    </location>
</feature>
<feature type="domain" description="ABC transporter" evidence="12">
    <location>
        <begin position="410"/>
        <end position="660"/>
    </location>
</feature>
<name>A0AAD3DZ27_9CHLO</name>
<feature type="region of interest" description="Disordered" evidence="9">
    <location>
        <begin position="855"/>
        <end position="892"/>
    </location>
</feature>
<feature type="region of interest" description="Disordered" evidence="9">
    <location>
        <begin position="1367"/>
        <end position="1457"/>
    </location>
</feature>
<dbReference type="PANTHER" id="PTHR48041">
    <property type="entry name" value="ABC TRANSPORTER G FAMILY MEMBER 28"/>
    <property type="match status" value="1"/>
</dbReference>
<evidence type="ECO:0000256" key="3">
    <source>
        <dbReference type="ARBA" id="ARBA00022448"/>
    </source>
</evidence>
<feature type="compositionally biased region" description="Pro residues" evidence="9">
    <location>
        <begin position="1379"/>
        <end position="1390"/>
    </location>
</feature>
<dbReference type="GO" id="GO:0005509">
    <property type="term" value="F:calcium ion binding"/>
    <property type="evidence" value="ECO:0007669"/>
    <property type="project" value="InterPro"/>
</dbReference>
<evidence type="ECO:0000259" key="11">
    <source>
        <dbReference type="PROSITE" id="PS50222"/>
    </source>
</evidence>
<dbReference type="EMBL" id="BMAR01000033">
    <property type="protein sequence ID" value="GFR49862.1"/>
    <property type="molecule type" value="Genomic_DNA"/>
</dbReference>
<keyword evidence="7 10" id="KW-1133">Transmembrane helix</keyword>
<feature type="compositionally biased region" description="Polar residues" evidence="9">
    <location>
        <begin position="1682"/>
        <end position="1696"/>
    </location>
</feature>
<evidence type="ECO:0000313" key="14">
    <source>
        <dbReference type="Proteomes" id="UP001054857"/>
    </source>
</evidence>
<evidence type="ECO:0000256" key="10">
    <source>
        <dbReference type="SAM" id="Phobius"/>
    </source>
</evidence>
<feature type="region of interest" description="Disordered" evidence="9">
    <location>
        <begin position="1483"/>
        <end position="1529"/>
    </location>
</feature>
<keyword evidence="8 10" id="KW-0472">Membrane</keyword>
<dbReference type="CDD" id="cd03213">
    <property type="entry name" value="ABCG_EPDR"/>
    <property type="match status" value="1"/>
</dbReference>
<evidence type="ECO:0000256" key="5">
    <source>
        <dbReference type="ARBA" id="ARBA00022741"/>
    </source>
</evidence>